<name>A0A1A9ZRU6_GLOPL</name>
<dbReference type="VEuPathDB" id="VectorBase:GPAI023082"/>
<evidence type="ECO:0000313" key="3">
    <source>
        <dbReference type="Proteomes" id="UP000092445"/>
    </source>
</evidence>
<keyword evidence="1" id="KW-0812">Transmembrane</keyword>
<keyword evidence="3" id="KW-1185">Reference proteome</keyword>
<keyword evidence="1" id="KW-1133">Transmembrane helix</keyword>
<protein>
    <submittedName>
        <fullName evidence="2">Uncharacterized protein</fullName>
    </submittedName>
</protein>
<dbReference type="AlphaFoldDB" id="A0A1A9ZRU6"/>
<organism evidence="2 3">
    <name type="scientific">Glossina pallidipes</name>
    <name type="common">Tsetse fly</name>
    <dbReference type="NCBI Taxonomy" id="7398"/>
    <lineage>
        <taxon>Eukaryota</taxon>
        <taxon>Metazoa</taxon>
        <taxon>Ecdysozoa</taxon>
        <taxon>Arthropoda</taxon>
        <taxon>Hexapoda</taxon>
        <taxon>Insecta</taxon>
        <taxon>Pterygota</taxon>
        <taxon>Neoptera</taxon>
        <taxon>Endopterygota</taxon>
        <taxon>Diptera</taxon>
        <taxon>Brachycera</taxon>
        <taxon>Muscomorpha</taxon>
        <taxon>Hippoboscoidea</taxon>
        <taxon>Glossinidae</taxon>
        <taxon>Glossina</taxon>
    </lineage>
</organism>
<accession>A0A1A9ZRU6</accession>
<evidence type="ECO:0000256" key="1">
    <source>
        <dbReference type="SAM" id="Phobius"/>
    </source>
</evidence>
<reference evidence="2" key="2">
    <citation type="submission" date="2020-05" db="UniProtKB">
        <authorList>
            <consortium name="EnsemblMetazoa"/>
        </authorList>
    </citation>
    <scope>IDENTIFICATION</scope>
    <source>
        <strain evidence="2">IAEA</strain>
    </source>
</reference>
<evidence type="ECO:0000313" key="2">
    <source>
        <dbReference type="EnsemblMetazoa" id="GPAI023082-PA"/>
    </source>
</evidence>
<sequence>MQLLFAACKYSDVVGDGIVQHVCVFFSELFAVLIGAAAGATAAGAEPNKRKKYQFINVLNRTYETTFCFKENNSQPKVHLSALHAGIKPTVSICSITLKLVSVMHW</sequence>
<proteinExistence type="predicted"/>
<dbReference type="EnsemblMetazoa" id="GPAI023082-RA">
    <property type="protein sequence ID" value="GPAI023082-PA"/>
    <property type="gene ID" value="GPAI023082"/>
</dbReference>
<reference evidence="3" key="1">
    <citation type="submission" date="2014-03" db="EMBL/GenBank/DDBJ databases">
        <authorList>
            <person name="Aksoy S."/>
            <person name="Warren W."/>
            <person name="Wilson R.K."/>
        </authorList>
    </citation>
    <scope>NUCLEOTIDE SEQUENCE [LARGE SCALE GENOMIC DNA]</scope>
    <source>
        <strain evidence="3">IAEA</strain>
    </source>
</reference>
<dbReference type="Proteomes" id="UP000092445">
    <property type="component" value="Unassembled WGS sequence"/>
</dbReference>
<feature type="transmembrane region" description="Helical" evidence="1">
    <location>
        <begin position="18"/>
        <end position="45"/>
    </location>
</feature>
<keyword evidence="1" id="KW-0472">Membrane</keyword>